<dbReference type="GO" id="GO:0016301">
    <property type="term" value="F:kinase activity"/>
    <property type="evidence" value="ECO:0007669"/>
    <property type="project" value="UniProtKB-KW"/>
</dbReference>
<evidence type="ECO:0000256" key="6">
    <source>
        <dbReference type="PROSITE-ProRule" id="PRU00339"/>
    </source>
</evidence>
<dbReference type="SMART" id="SM00028">
    <property type="entry name" value="TPR"/>
    <property type="match status" value="3"/>
</dbReference>
<dbReference type="Gene3D" id="3.30.565.10">
    <property type="entry name" value="Histidine kinase-like ATPase, C-terminal domain"/>
    <property type="match status" value="1"/>
</dbReference>
<keyword evidence="4 10" id="KW-0418">Kinase</keyword>
<evidence type="ECO:0000313" key="10">
    <source>
        <dbReference type="EMBL" id="OXB09659.1"/>
    </source>
</evidence>
<dbReference type="InterPro" id="IPR050482">
    <property type="entry name" value="Sensor_HK_TwoCompSys"/>
</dbReference>
<dbReference type="PROSITE" id="PS51257">
    <property type="entry name" value="PROKAR_LIPOPROTEIN"/>
    <property type="match status" value="1"/>
</dbReference>
<keyword evidence="8" id="KW-1133">Transmembrane helix</keyword>
<dbReference type="PANTHER" id="PTHR24421">
    <property type="entry name" value="NITRATE/NITRITE SENSOR PROTEIN NARX-RELATED"/>
    <property type="match status" value="1"/>
</dbReference>
<dbReference type="SUPFAM" id="SSF55874">
    <property type="entry name" value="ATPase domain of HSP90 chaperone/DNA topoisomerase II/histidine kinase"/>
    <property type="match status" value="1"/>
</dbReference>
<dbReference type="RefSeq" id="WP_089057153.1">
    <property type="nucleotide sequence ID" value="NZ_MUHD01000011.1"/>
</dbReference>
<dbReference type="SUPFAM" id="SSF48452">
    <property type="entry name" value="TPR-like"/>
    <property type="match status" value="2"/>
</dbReference>
<feature type="transmembrane region" description="Helical" evidence="8">
    <location>
        <begin position="422"/>
        <end position="440"/>
    </location>
</feature>
<dbReference type="PANTHER" id="PTHR24421:SF10">
    <property type="entry name" value="NITRATE_NITRITE SENSOR PROTEIN NARQ"/>
    <property type="match status" value="1"/>
</dbReference>
<evidence type="ECO:0000259" key="9">
    <source>
        <dbReference type="PROSITE" id="PS50109"/>
    </source>
</evidence>
<dbReference type="Proteomes" id="UP000198381">
    <property type="component" value="Unassembled WGS sequence"/>
</dbReference>
<evidence type="ECO:0000256" key="7">
    <source>
        <dbReference type="SAM" id="Coils"/>
    </source>
</evidence>
<reference evidence="10 11" key="1">
    <citation type="submission" date="2016-11" db="EMBL/GenBank/DDBJ databases">
        <title>Whole genomes of Flavobacteriaceae.</title>
        <authorList>
            <person name="Stine C."/>
            <person name="Li C."/>
            <person name="Tadesse D."/>
        </authorList>
    </citation>
    <scope>NUCLEOTIDE SEQUENCE [LARGE SCALE GENOMIC DNA]</scope>
    <source>
        <strain evidence="10 11">CCUG 60112</strain>
    </source>
</reference>
<dbReference type="EC" id="2.7.13.3" evidence="2"/>
<keyword evidence="3" id="KW-0808">Transferase</keyword>
<dbReference type="EMBL" id="MUHD01000011">
    <property type="protein sequence ID" value="OXB09659.1"/>
    <property type="molecule type" value="Genomic_DNA"/>
</dbReference>
<evidence type="ECO:0000256" key="4">
    <source>
        <dbReference type="ARBA" id="ARBA00022777"/>
    </source>
</evidence>
<keyword evidence="8" id="KW-0812">Transmembrane</keyword>
<evidence type="ECO:0000313" key="11">
    <source>
        <dbReference type="Proteomes" id="UP000198381"/>
    </source>
</evidence>
<keyword evidence="8" id="KW-0472">Membrane</keyword>
<keyword evidence="6" id="KW-0802">TPR repeat</keyword>
<dbReference type="InterPro" id="IPR036890">
    <property type="entry name" value="HATPase_C_sf"/>
</dbReference>
<accession>A0ABX4CYI7</accession>
<comment type="catalytic activity">
    <reaction evidence="1">
        <text>ATP + protein L-histidine = ADP + protein N-phospho-L-histidine.</text>
        <dbReference type="EC" id="2.7.13.3"/>
    </reaction>
</comment>
<dbReference type="CDD" id="cd16917">
    <property type="entry name" value="HATPase_UhpB-NarQ-NarX-like"/>
    <property type="match status" value="1"/>
</dbReference>
<feature type="repeat" description="TPR" evidence="6">
    <location>
        <begin position="196"/>
        <end position="229"/>
    </location>
</feature>
<evidence type="ECO:0000256" key="2">
    <source>
        <dbReference type="ARBA" id="ARBA00012438"/>
    </source>
</evidence>
<dbReference type="Pfam" id="PF02518">
    <property type="entry name" value="HATPase_c"/>
    <property type="match status" value="1"/>
</dbReference>
<keyword evidence="7" id="KW-0175">Coiled coil</keyword>
<dbReference type="InterPro" id="IPR011990">
    <property type="entry name" value="TPR-like_helical_dom_sf"/>
</dbReference>
<evidence type="ECO:0000256" key="5">
    <source>
        <dbReference type="ARBA" id="ARBA00023012"/>
    </source>
</evidence>
<evidence type="ECO:0000256" key="3">
    <source>
        <dbReference type="ARBA" id="ARBA00022679"/>
    </source>
</evidence>
<dbReference type="Pfam" id="PF13181">
    <property type="entry name" value="TPR_8"/>
    <property type="match status" value="1"/>
</dbReference>
<evidence type="ECO:0000256" key="8">
    <source>
        <dbReference type="SAM" id="Phobius"/>
    </source>
</evidence>
<sequence>MRKNYQILLFLLLFLFFLGCTKKSNLESNTSSPEDSLPIYLSLANDINLSYDFKQKYAQKAFSIVVNKKNDSVSRVNLFKIANRYYNMNDLKSYKVISQLVLDRAILAKDSVNIAKAYTYLGDYYGGKVISDSAFRNYFKAQKIYLRINDQYNLAKTLISKASLQYNEADFFGSEISVFKALEILKNQKKVNDQLYECYNLLGILYNEREEYTKALEFQNKALNTLNDKSIPLDFQLKATSLNNIGFIYLRLKNFKQAIFYFEKGLKEENLFQEKTVLYAMLLDNLAYSKLKSKRSDGLPDQFYRSLKIRDSLGLKMAMISNQIHLSEYFAEKKDTFRAIQFSKQALLISRSSDKLNNTLQALKQIAVVDPKNASKYSKEYILLNDKMLKAERNMGEKFSRIEYETNEIKDQNSNLQEKNKTLVYVFSICTLLGLFFYVYKTQQARNRELLFKQQQQVANEDIYNLMISQQNEIEATRIREKKNVAQELHDGVLGRMFGIRISLDSLDKVEETLAAPKRKKYLAELKSIEEDIREISHDLNREKSELVNNFVLILNKLFESQRNTYDSKLVTFFDSQIKWELVSNTVKINLYRIVQEALQNCNKYADAETIKVEFKSEIDYLILSIMDDGVGFNTRRKKKGIGLHNIEYRAAECKGTVAIKSAKGEGTLLVVKVPIDQKINLHKNDI</sequence>
<evidence type="ECO:0000256" key="1">
    <source>
        <dbReference type="ARBA" id="ARBA00000085"/>
    </source>
</evidence>
<dbReference type="Gene3D" id="1.25.40.10">
    <property type="entry name" value="Tetratricopeptide repeat domain"/>
    <property type="match status" value="2"/>
</dbReference>
<proteinExistence type="predicted"/>
<feature type="coiled-coil region" evidence="7">
    <location>
        <begin position="519"/>
        <end position="546"/>
    </location>
</feature>
<keyword evidence="5" id="KW-0902">Two-component regulatory system</keyword>
<keyword evidence="11" id="KW-1185">Reference proteome</keyword>
<comment type="caution">
    <text evidence="10">The sequence shown here is derived from an EMBL/GenBank/DDBJ whole genome shotgun (WGS) entry which is preliminary data.</text>
</comment>
<dbReference type="InterPro" id="IPR005467">
    <property type="entry name" value="His_kinase_dom"/>
</dbReference>
<protein>
    <recommendedName>
        <fullName evidence="2">histidine kinase</fullName>
        <ecNumber evidence="2">2.7.13.3</ecNumber>
    </recommendedName>
</protein>
<name>A0ABX4CYI7_9FLAO</name>
<gene>
    <name evidence="10" type="ORF">B0A81_05890</name>
</gene>
<dbReference type="PROSITE" id="PS50109">
    <property type="entry name" value="HIS_KIN"/>
    <property type="match status" value="1"/>
</dbReference>
<dbReference type="PROSITE" id="PS50005">
    <property type="entry name" value="TPR"/>
    <property type="match status" value="2"/>
</dbReference>
<feature type="domain" description="Histidine kinase" evidence="9">
    <location>
        <begin position="591"/>
        <end position="678"/>
    </location>
</feature>
<organism evidence="10 11">
    <name type="scientific">Flavobacterium plurextorum</name>
    <dbReference type="NCBI Taxonomy" id="1114867"/>
    <lineage>
        <taxon>Bacteria</taxon>
        <taxon>Pseudomonadati</taxon>
        <taxon>Bacteroidota</taxon>
        <taxon>Flavobacteriia</taxon>
        <taxon>Flavobacteriales</taxon>
        <taxon>Flavobacteriaceae</taxon>
        <taxon>Flavobacterium</taxon>
    </lineage>
</organism>
<dbReference type="InterPro" id="IPR019734">
    <property type="entry name" value="TPR_rpt"/>
</dbReference>
<feature type="repeat" description="TPR" evidence="6">
    <location>
        <begin position="239"/>
        <end position="272"/>
    </location>
</feature>
<dbReference type="InterPro" id="IPR003594">
    <property type="entry name" value="HATPase_dom"/>
</dbReference>